<dbReference type="Proteomes" id="UP000663870">
    <property type="component" value="Unassembled WGS sequence"/>
</dbReference>
<organism evidence="1 7">
    <name type="scientific">Rotaria sordida</name>
    <dbReference type="NCBI Taxonomy" id="392033"/>
    <lineage>
        <taxon>Eukaryota</taxon>
        <taxon>Metazoa</taxon>
        <taxon>Spiralia</taxon>
        <taxon>Gnathifera</taxon>
        <taxon>Rotifera</taxon>
        <taxon>Eurotatoria</taxon>
        <taxon>Bdelloidea</taxon>
        <taxon>Philodinida</taxon>
        <taxon>Philodinidae</taxon>
        <taxon>Rotaria</taxon>
    </lineage>
</organism>
<dbReference type="EMBL" id="CAJOBD010001054">
    <property type="protein sequence ID" value="CAF3754392.1"/>
    <property type="molecule type" value="Genomic_DNA"/>
</dbReference>
<evidence type="ECO:0000313" key="6">
    <source>
        <dbReference type="EMBL" id="CAF4028294.1"/>
    </source>
</evidence>
<sequence>MDDLYYCIRIMQISLEKLQSPRYYESLHHTSLIRSTFLQSRKHLCDLLHSFIKISSTTNTYLPTYIQNDNRENFLPYEQTIITLKKSSSTKRKSHHVDTVKRLRIKSP</sequence>
<evidence type="ECO:0000313" key="3">
    <source>
        <dbReference type="EMBL" id="CAF1209781.1"/>
    </source>
</evidence>
<dbReference type="Proteomes" id="UP000663889">
    <property type="component" value="Unassembled WGS sequence"/>
</dbReference>
<evidence type="ECO:0000313" key="5">
    <source>
        <dbReference type="EMBL" id="CAF3754392.1"/>
    </source>
</evidence>
<dbReference type="Proteomes" id="UP000663882">
    <property type="component" value="Unassembled WGS sequence"/>
</dbReference>
<dbReference type="OrthoDB" id="9980817at2759"/>
<dbReference type="AlphaFoldDB" id="A0A814N065"/>
<comment type="caution">
    <text evidence="1">The sequence shown here is derived from an EMBL/GenBank/DDBJ whole genome shotgun (WGS) entry which is preliminary data.</text>
</comment>
<evidence type="ECO:0000313" key="2">
    <source>
        <dbReference type="EMBL" id="CAF1142098.1"/>
    </source>
</evidence>
<dbReference type="Proteomes" id="UP000663823">
    <property type="component" value="Unassembled WGS sequence"/>
</dbReference>
<dbReference type="EMBL" id="CAJNOU010001474">
    <property type="protein sequence ID" value="CAF1209781.1"/>
    <property type="molecule type" value="Genomic_DNA"/>
</dbReference>
<evidence type="ECO:0000313" key="1">
    <source>
        <dbReference type="EMBL" id="CAF1086425.1"/>
    </source>
</evidence>
<dbReference type="EMBL" id="CAJNOT010000814">
    <property type="protein sequence ID" value="CAF1086425.1"/>
    <property type="molecule type" value="Genomic_DNA"/>
</dbReference>
<protein>
    <submittedName>
        <fullName evidence="1">Uncharacterized protein</fullName>
    </submittedName>
</protein>
<dbReference type="EMBL" id="CAJNOL010000845">
    <property type="protein sequence ID" value="CAF1217445.1"/>
    <property type="molecule type" value="Genomic_DNA"/>
</dbReference>
<name>A0A814N065_9BILA</name>
<reference evidence="1" key="1">
    <citation type="submission" date="2021-02" db="EMBL/GenBank/DDBJ databases">
        <authorList>
            <person name="Nowell W R."/>
        </authorList>
    </citation>
    <scope>NUCLEOTIDE SEQUENCE</scope>
</reference>
<evidence type="ECO:0000313" key="8">
    <source>
        <dbReference type="Proteomes" id="UP000663870"/>
    </source>
</evidence>
<dbReference type="Proteomes" id="UP000663836">
    <property type="component" value="Unassembled WGS sequence"/>
</dbReference>
<evidence type="ECO:0000313" key="4">
    <source>
        <dbReference type="EMBL" id="CAF1217445.1"/>
    </source>
</evidence>
<dbReference type="Proteomes" id="UP000663864">
    <property type="component" value="Unassembled WGS sequence"/>
</dbReference>
<evidence type="ECO:0000313" key="7">
    <source>
        <dbReference type="Proteomes" id="UP000663864"/>
    </source>
</evidence>
<gene>
    <name evidence="5" type="ORF">JBS370_LOCUS12752</name>
    <name evidence="4" type="ORF">JXQ802_LOCUS25261</name>
    <name evidence="6" type="ORF">OTI717_LOCUS30500</name>
    <name evidence="2" type="ORF">RFH988_LOCUS21445</name>
    <name evidence="3" type="ORF">SEV965_LOCUS21604</name>
    <name evidence="1" type="ORF">ZHD862_LOCUS16855</name>
</gene>
<dbReference type="EMBL" id="CAJOAX010008221">
    <property type="protein sequence ID" value="CAF4028294.1"/>
    <property type="molecule type" value="Genomic_DNA"/>
</dbReference>
<dbReference type="EMBL" id="CAJNOO010001367">
    <property type="protein sequence ID" value="CAF1142098.1"/>
    <property type="molecule type" value="Genomic_DNA"/>
</dbReference>
<accession>A0A814N065</accession>
<proteinExistence type="predicted"/>
<keyword evidence="8" id="KW-1185">Reference proteome</keyword>